<dbReference type="OrthoDB" id="4497412at2759"/>
<evidence type="ECO:0000313" key="4">
    <source>
        <dbReference type="Proteomes" id="UP000054771"/>
    </source>
</evidence>
<keyword evidence="2" id="KW-0812">Transmembrane</keyword>
<dbReference type="OMA" id="LEACEPM"/>
<feature type="compositionally biased region" description="Low complexity" evidence="1">
    <location>
        <begin position="89"/>
        <end position="132"/>
    </location>
</feature>
<keyword evidence="2" id="KW-1133">Transmembrane helix</keyword>
<name>A0A0U5FQG2_ASPCI</name>
<evidence type="ECO:0000256" key="1">
    <source>
        <dbReference type="SAM" id="MobiDB-lite"/>
    </source>
</evidence>
<evidence type="ECO:0000256" key="2">
    <source>
        <dbReference type="SAM" id="Phobius"/>
    </source>
</evidence>
<reference evidence="4" key="1">
    <citation type="journal article" date="2016" name="Genome Announc.">
        <title>Draft genome sequences of fungus Aspergillus calidoustus.</title>
        <authorList>
            <person name="Horn F."/>
            <person name="Linde J."/>
            <person name="Mattern D.J."/>
            <person name="Walther G."/>
            <person name="Guthke R."/>
            <person name="Scherlach K."/>
            <person name="Martin K."/>
            <person name="Brakhage A.A."/>
            <person name="Petzke L."/>
            <person name="Valiante V."/>
        </authorList>
    </citation>
    <scope>NUCLEOTIDE SEQUENCE [LARGE SCALE GENOMIC DNA]</scope>
    <source>
        <strain evidence="4">SF006504</strain>
    </source>
</reference>
<feature type="transmembrane region" description="Helical" evidence="2">
    <location>
        <begin position="148"/>
        <end position="172"/>
    </location>
</feature>
<feature type="compositionally biased region" description="Low complexity" evidence="1">
    <location>
        <begin position="250"/>
        <end position="260"/>
    </location>
</feature>
<keyword evidence="2" id="KW-0472">Membrane</keyword>
<feature type="region of interest" description="Disordered" evidence="1">
    <location>
        <begin position="1"/>
        <end position="144"/>
    </location>
</feature>
<feature type="compositionally biased region" description="Polar residues" evidence="1">
    <location>
        <begin position="28"/>
        <end position="38"/>
    </location>
</feature>
<dbReference type="EMBL" id="CDMC01000001">
    <property type="protein sequence ID" value="CEL01491.1"/>
    <property type="molecule type" value="Genomic_DNA"/>
</dbReference>
<protein>
    <submittedName>
        <fullName evidence="3">Uncharacterized protein</fullName>
    </submittedName>
</protein>
<feature type="region of interest" description="Disordered" evidence="1">
    <location>
        <begin position="179"/>
        <end position="209"/>
    </location>
</feature>
<gene>
    <name evidence="3" type="ORF">ASPCAL01073</name>
</gene>
<dbReference type="AlphaFoldDB" id="A0A0U5FQG2"/>
<feature type="compositionally biased region" description="Low complexity" evidence="1">
    <location>
        <begin position="47"/>
        <end position="82"/>
    </location>
</feature>
<feature type="compositionally biased region" description="Basic and acidic residues" evidence="1">
    <location>
        <begin position="309"/>
        <end position="318"/>
    </location>
</feature>
<organism evidence="3 4">
    <name type="scientific">Aspergillus calidoustus</name>
    <dbReference type="NCBI Taxonomy" id="454130"/>
    <lineage>
        <taxon>Eukaryota</taxon>
        <taxon>Fungi</taxon>
        <taxon>Dikarya</taxon>
        <taxon>Ascomycota</taxon>
        <taxon>Pezizomycotina</taxon>
        <taxon>Eurotiomycetes</taxon>
        <taxon>Eurotiomycetidae</taxon>
        <taxon>Eurotiales</taxon>
        <taxon>Aspergillaceae</taxon>
        <taxon>Aspergillus</taxon>
        <taxon>Aspergillus subgen. Nidulantes</taxon>
    </lineage>
</organism>
<dbReference type="Proteomes" id="UP000054771">
    <property type="component" value="Unassembled WGS sequence"/>
</dbReference>
<feature type="region of interest" description="Disordered" evidence="1">
    <location>
        <begin position="391"/>
        <end position="412"/>
    </location>
</feature>
<dbReference type="STRING" id="454130.A0A0U5FQG2"/>
<feature type="region of interest" description="Disordered" evidence="1">
    <location>
        <begin position="286"/>
        <end position="331"/>
    </location>
</feature>
<proteinExistence type="predicted"/>
<accession>A0A0U5FQG2</accession>
<sequence>MSTNPSIIFYQGRRCTKVPRQPRATDPPSATNDPTTTSSDRDSAEETAAPKPSSTTASTTVAPNPTSSDSDSDSYSGSSSTKSQDHTSSEPSEPPSSDSENPYGATPTATSISHTTFTTSTSTSSDTSTSLSEPIQSTSDDDGSGPPYATIFGVLFGVLGFIALIIILFFFFRRRSRRDSTASEPGGWSVQRLLPSGRGSPDSTMTLQQDYRPPMSYLADASSTSSKLYKTGTAPPSYFDKPAQHAQPGNYQTANQHQAQNQNPFCDSAEVTHLPQSSIVPFMMRSSAMDPDSNPNSDPTRPAESYAPYRDRDPDRDSMQSGTSLGSTLVLPGRSSAGSNYQGMLFPQPPETGSSFQRGMVRGSGNENGNQNSNLHRHMHMEMSMYDADAARDRPPISASRRSSGTIPVALI</sequence>
<keyword evidence="4" id="KW-1185">Reference proteome</keyword>
<feature type="region of interest" description="Disordered" evidence="1">
    <location>
        <begin position="228"/>
        <end position="260"/>
    </location>
</feature>
<evidence type="ECO:0000313" key="3">
    <source>
        <dbReference type="EMBL" id="CEL01491.1"/>
    </source>
</evidence>